<dbReference type="AlphaFoldDB" id="A0AAV7ZQM6"/>
<evidence type="ECO:0000313" key="4">
    <source>
        <dbReference type="Proteomes" id="UP001146793"/>
    </source>
</evidence>
<accession>A0AAV7ZQM6</accession>
<proteinExistence type="predicted"/>
<sequence>MNILKEENKILKTKKNNYHSSRRKSYTNKSSSKKFKISKQQINKRYSILSHKNHNSNLNQTPNSTSRRISISNFNTLSYTDLKKDEENLANQVKGIQKEIKEKKKKHQEKIKISLDSEIDLKNEIKKQQEKQKSLQGTIEQKTRQLEELKRSSKEEIQKLENNNQLEINLSKENHKNQCDQLKEQIELNQKRITTLLNAIGESNLDYEESNKLYQNEIQTFTQALDSLEITLTNRKKDLRKKVFQSKFYLEGDSIEKKN</sequence>
<dbReference type="Proteomes" id="UP001146793">
    <property type="component" value="Unassembled WGS sequence"/>
</dbReference>
<feature type="region of interest" description="Disordered" evidence="2">
    <location>
        <begin position="14"/>
        <end position="39"/>
    </location>
</feature>
<comment type="caution">
    <text evidence="3">The sequence shown here is derived from an EMBL/GenBank/DDBJ whole genome shotgun (WGS) entry which is preliminary data.</text>
</comment>
<evidence type="ECO:0000256" key="1">
    <source>
        <dbReference type="SAM" id="Coils"/>
    </source>
</evidence>
<keyword evidence="1" id="KW-0175">Coiled coil</keyword>
<dbReference type="EMBL" id="JANTQA010000023">
    <property type="protein sequence ID" value="KAJ3444308.1"/>
    <property type="molecule type" value="Genomic_DNA"/>
</dbReference>
<name>A0AAV7ZQM6_9EUKA</name>
<feature type="coiled-coil region" evidence="1">
    <location>
        <begin position="79"/>
        <end position="231"/>
    </location>
</feature>
<organism evidence="3 4">
    <name type="scientific">Anaeramoeba flamelloides</name>
    <dbReference type="NCBI Taxonomy" id="1746091"/>
    <lineage>
        <taxon>Eukaryota</taxon>
        <taxon>Metamonada</taxon>
        <taxon>Anaeramoebidae</taxon>
        <taxon>Anaeramoeba</taxon>
    </lineage>
</organism>
<feature type="compositionally biased region" description="Basic residues" evidence="2">
    <location>
        <begin position="14"/>
        <end position="37"/>
    </location>
</feature>
<evidence type="ECO:0000256" key="2">
    <source>
        <dbReference type="SAM" id="MobiDB-lite"/>
    </source>
</evidence>
<gene>
    <name evidence="3" type="ORF">M0812_10161</name>
</gene>
<protein>
    <submittedName>
        <fullName evidence="3">Uncharacterized protein</fullName>
    </submittedName>
</protein>
<reference evidence="3" key="1">
    <citation type="submission" date="2022-08" db="EMBL/GenBank/DDBJ databases">
        <title>Novel sulphate-reducing endosymbionts in the free-living metamonad Anaeramoeba.</title>
        <authorList>
            <person name="Jerlstrom-Hultqvist J."/>
            <person name="Cepicka I."/>
            <person name="Gallot-Lavallee L."/>
            <person name="Salas-Leiva D."/>
            <person name="Curtis B.A."/>
            <person name="Zahonova K."/>
            <person name="Pipaliya S."/>
            <person name="Dacks J."/>
            <person name="Roger A.J."/>
        </authorList>
    </citation>
    <scope>NUCLEOTIDE SEQUENCE</scope>
    <source>
        <strain evidence="3">Busselton2</strain>
    </source>
</reference>
<evidence type="ECO:0000313" key="3">
    <source>
        <dbReference type="EMBL" id="KAJ3444308.1"/>
    </source>
</evidence>